<dbReference type="PANTHER" id="PTHR30290">
    <property type="entry name" value="PERIPLASMIC BINDING COMPONENT OF ABC TRANSPORTER"/>
    <property type="match status" value="1"/>
</dbReference>
<dbReference type="InterPro" id="IPR000719">
    <property type="entry name" value="Prot_kinase_dom"/>
</dbReference>
<sequence length="927" mass="97660">MAGEPVRRDGERLRDREQVTMEITPLRGGDPSRLGSYRLTGLLGAGGQGTVYLGEDDEGRRVAVKLLHARFSGDPKARARFAAEVAVAQRVSAFCTARVLASDVEGDSPYIVSEYIDGPPLSRVLADEGPRRGTDLDRLAIGTMTALAAIHQAGVVHRDFKPANVLLAPDGPRVIDFGIARALDATGTLSSTAVGTPAYMAPEQISGAPVGPEADVFAWGTTMVYAATARPAFGQDSIPAVMHRILTMPPDLGVLEEPLRQVVADCLSKDPALRPTAPNVLAHLLDLAGSLPKPGAAPEATGGEDSVILTRGAVTAATESARLRTVQPPPAAPPSPAWAPPSPVPPQNTRGHTAWPPPAPPPPSPPHLGTGPTHPVKGRRRGIGVLASVGGAALVALVVAGTVIAVQLTGGEDPEPAPDGRTGGTFRMTALSAGTINDVIDPSHVISGTGRFLTKQLFTGLTEVGADGVTRNRLATRITPGPDCRQWKIGIRGGTTFSNGEPVDAGAFVRGWARSAGVTSEGGGSYLMNDIEGFAAVADGKAETLSGVVGVSDTELSVALTSPNCDFPTRLSEPAFMPAPKAAGRHDNTTFNRHPVGNGPFKLEEYQPSVRASLTRNDAWAFGKTRLDGVEISMVATADLGRARYTAGQVDWAPIAIESLGMTGGPDLKSRSTSFTRLLVPITARGPMKSKEAREAVSHLIDRKKLSELFGGVYKPAHGIVPAAIPGFGEPGACPSCAAANPAKALELARRAGLKPGTTIRLYYRERPEYRRFVEAVRAMLESPTLGWKVETRGVPLSDYARFRKEIVAADASGLVLFPWGPDYPGAYTMLWPLLGGTLVATDKNMYSNLAGWKNVRFDDLISTALRTHSAGTRTSLFQQAEKTALDDLALIPLLYNGTAATVRSDRYVGLEMDYDGDPTVATAALK</sequence>
<dbReference type="CDD" id="cd14014">
    <property type="entry name" value="STKc_PknB_like"/>
    <property type="match status" value="1"/>
</dbReference>
<dbReference type="GO" id="GO:0004672">
    <property type="term" value="F:protein kinase activity"/>
    <property type="evidence" value="ECO:0007669"/>
    <property type="project" value="InterPro"/>
</dbReference>
<proteinExistence type="predicted"/>
<comment type="caution">
    <text evidence="3">The sequence shown here is derived from an EMBL/GenBank/DDBJ whole genome shotgun (WGS) entry which is preliminary data.</text>
</comment>
<evidence type="ECO:0000256" key="1">
    <source>
        <dbReference type="SAM" id="MobiDB-lite"/>
    </source>
</evidence>
<dbReference type="SUPFAM" id="SSF53850">
    <property type="entry name" value="Periplasmic binding protein-like II"/>
    <property type="match status" value="1"/>
</dbReference>
<dbReference type="InterPro" id="IPR008271">
    <property type="entry name" value="Ser/Thr_kinase_AS"/>
</dbReference>
<feature type="compositionally biased region" description="Pro residues" evidence="1">
    <location>
        <begin position="327"/>
        <end position="346"/>
    </location>
</feature>
<dbReference type="InterPro" id="IPR000914">
    <property type="entry name" value="SBP_5_dom"/>
</dbReference>
<dbReference type="PANTHER" id="PTHR30290:SF83">
    <property type="entry name" value="ABC TRANSPORTER SUBSTRATE-BINDING PROTEIN"/>
    <property type="match status" value="1"/>
</dbReference>
<dbReference type="PROSITE" id="PS00108">
    <property type="entry name" value="PROTEIN_KINASE_ST"/>
    <property type="match status" value="1"/>
</dbReference>
<dbReference type="Pfam" id="PF00496">
    <property type="entry name" value="SBP_bac_5"/>
    <property type="match status" value="1"/>
</dbReference>
<reference evidence="3 4" key="1">
    <citation type="submission" date="2018-08" db="EMBL/GenBank/DDBJ databases">
        <title>Actinomadura spongicola sp. nov., isolated from marine sponge Leucetta chagosensis.</title>
        <authorList>
            <person name="Li L."/>
            <person name="Lin H.W."/>
        </authorList>
    </citation>
    <scope>NUCLEOTIDE SEQUENCE [LARGE SCALE GENOMIC DNA]</scope>
    <source>
        <strain evidence="3 4">LHW52907</strain>
    </source>
</reference>
<gene>
    <name evidence="3" type="ORF">D0T12_30975</name>
</gene>
<dbReference type="Pfam" id="PF00069">
    <property type="entry name" value="Pkinase"/>
    <property type="match status" value="1"/>
</dbReference>
<feature type="region of interest" description="Disordered" evidence="1">
    <location>
        <begin position="321"/>
        <end position="379"/>
    </location>
</feature>
<dbReference type="InterPro" id="IPR039424">
    <property type="entry name" value="SBP_5"/>
</dbReference>
<organism evidence="3 4">
    <name type="scientific">Actinomadura spongiicola</name>
    <dbReference type="NCBI Taxonomy" id="2303421"/>
    <lineage>
        <taxon>Bacteria</taxon>
        <taxon>Bacillati</taxon>
        <taxon>Actinomycetota</taxon>
        <taxon>Actinomycetes</taxon>
        <taxon>Streptosporangiales</taxon>
        <taxon>Thermomonosporaceae</taxon>
        <taxon>Actinomadura</taxon>
    </lineage>
</organism>
<dbReference type="Proteomes" id="UP000262882">
    <property type="component" value="Unassembled WGS sequence"/>
</dbReference>
<feature type="domain" description="Protein kinase" evidence="2">
    <location>
        <begin position="37"/>
        <end position="286"/>
    </location>
</feature>
<dbReference type="AlphaFoldDB" id="A0A372G8I1"/>
<keyword evidence="4" id="KW-1185">Reference proteome</keyword>
<dbReference type="Gene3D" id="1.10.510.10">
    <property type="entry name" value="Transferase(Phosphotransferase) domain 1"/>
    <property type="match status" value="1"/>
</dbReference>
<dbReference type="GO" id="GO:0015833">
    <property type="term" value="P:peptide transport"/>
    <property type="evidence" value="ECO:0007669"/>
    <property type="project" value="TreeGrafter"/>
</dbReference>
<dbReference type="CDD" id="cd00995">
    <property type="entry name" value="PBP2_NikA_DppA_OppA_like"/>
    <property type="match status" value="1"/>
</dbReference>
<name>A0A372G8I1_9ACTN</name>
<dbReference type="EMBL" id="QVNQ01000012">
    <property type="protein sequence ID" value="RFS81704.1"/>
    <property type="molecule type" value="Genomic_DNA"/>
</dbReference>
<dbReference type="GO" id="GO:1904680">
    <property type="term" value="F:peptide transmembrane transporter activity"/>
    <property type="evidence" value="ECO:0007669"/>
    <property type="project" value="TreeGrafter"/>
</dbReference>
<dbReference type="Gene3D" id="3.40.190.10">
    <property type="entry name" value="Periplasmic binding protein-like II"/>
    <property type="match status" value="1"/>
</dbReference>
<dbReference type="PROSITE" id="PS50011">
    <property type="entry name" value="PROTEIN_KINASE_DOM"/>
    <property type="match status" value="1"/>
</dbReference>
<dbReference type="InterPro" id="IPR011009">
    <property type="entry name" value="Kinase-like_dom_sf"/>
</dbReference>
<feature type="compositionally biased region" description="Pro residues" evidence="1">
    <location>
        <begin position="355"/>
        <end position="366"/>
    </location>
</feature>
<accession>A0A372G8I1</accession>
<protein>
    <recommendedName>
        <fullName evidence="2">Protein kinase domain-containing protein</fullName>
    </recommendedName>
</protein>
<evidence type="ECO:0000259" key="2">
    <source>
        <dbReference type="PROSITE" id="PS50011"/>
    </source>
</evidence>
<dbReference type="Gene3D" id="3.10.105.10">
    <property type="entry name" value="Dipeptide-binding Protein, Domain 3"/>
    <property type="match status" value="1"/>
</dbReference>
<evidence type="ECO:0000313" key="3">
    <source>
        <dbReference type="EMBL" id="RFS81704.1"/>
    </source>
</evidence>
<dbReference type="SUPFAM" id="SSF56112">
    <property type="entry name" value="Protein kinase-like (PK-like)"/>
    <property type="match status" value="1"/>
</dbReference>
<dbReference type="GO" id="GO:0005524">
    <property type="term" value="F:ATP binding"/>
    <property type="evidence" value="ECO:0007669"/>
    <property type="project" value="InterPro"/>
</dbReference>
<dbReference type="Gene3D" id="3.30.200.20">
    <property type="entry name" value="Phosphorylase Kinase, domain 1"/>
    <property type="match status" value="1"/>
</dbReference>
<evidence type="ECO:0000313" key="4">
    <source>
        <dbReference type="Proteomes" id="UP000262882"/>
    </source>
</evidence>